<evidence type="ECO:0008006" key="4">
    <source>
        <dbReference type="Google" id="ProtNLM"/>
    </source>
</evidence>
<comment type="caution">
    <text evidence="2">The sequence shown here is derived from an EMBL/GenBank/DDBJ whole genome shotgun (WGS) entry which is preliminary data.</text>
</comment>
<evidence type="ECO:0000313" key="3">
    <source>
        <dbReference type="Proteomes" id="UP000766486"/>
    </source>
</evidence>
<proteinExistence type="predicted"/>
<reference evidence="2 3" key="1">
    <citation type="submission" date="2019-06" db="EMBL/GenBank/DDBJ databases">
        <authorList>
            <person name="Broberg M."/>
        </authorList>
    </citation>
    <scope>NUCLEOTIDE SEQUENCE [LARGE SCALE GENOMIC DNA]</scope>
</reference>
<dbReference type="Proteomes" id="UP000766486">
    <property type="component" value="Unassembled WGS sequence"/>
</dbReference>
<dbReference type="InterPro" id="IPR011009">
    <property type="entry name" value="Kinase-like_dom_sf"/>
</dbReference>
<dbReference type="EMBL" id="CABFNS010000936">
    <property type="protein sequence ID" value="VUC36972.1"/>
    <property type="molecule type" value="Genomic_DNA"/>
</dbReference>
<evidence type="ECO:0000313" key="2">
    <source>
        <dbReference type="EMBL" id="VUC36972.1"/>
    </source>
</evidence>
<keyword evidence="3" id="KW-1185">Reference proteome</keyword>
<evidence type="ECO:0000256" key="1">
    <source>
        <dbReference type="SAM" id="MobiDB-lite"/>
    </source>
</evidence>
<gene>
    <name evidence="2" type="ORF">CLO192961_LOCUS462739</name>
</gene>
<dbReference type="SUPFAM" id="SSF56112">
    <property type="entry name" value="Protein kinase-like (PK-like)"/>
    <property type="match status" value="1"/>
</dbReference>
<name>A0ABY6UZS3_BIOOC</name>
<accession>A0ABY6UZS3</accession>
<dbReference type="Gene3D" id="1.10.510.10">
    <property type="entry name" value="Transferase(Phosphotransferase) domain 1"/>
    <property type="match status" value="1"/>
</dbReference>
<feature type="region of interest" description="Disordered" evidence="1">
    <location>
        <begin position="181"/>
        <end position="204"/>
    </location>
</feature>
<sequence>MGSSGDADIYLPHKSFSWFQCSFEVHASTGVVMLHDCSSRVTSHVVGSTKCGFLKDAPRRVVLPRVNTHITLGDHREIEFFLGDFVLPNYEDISQTCNGTIVYMAPESWVSSKKTHKVDVWGLVWKCSKSKIVDLAREIAKEDETPVSPYHEMVARDPDDRFSASEALREYFGVRFDHSPQRVSPAQGRRGGFLQSLADGTTTS</sequence>
<organism evidence="2 3">
    <name type="scientific">Bionectria ochroleuca</name>
    <name type="common">Gliocladium roseum</name>
    <dbReference type="NCBI Taxonomy" id="29856"/>
    <lineage>
        <taxon>Eukaryota</taxon>
        <taxon>Fungi</taxon>
        <taxon>Dikarya</taxon>
        <taxon>Ascomycota</taxon>
        <taxon>Pezizomycotina</taxon>
        <taxon>Sordariomycetes</taxon>
        <taxon>Hypocreomycetidae</taxon>
        <taxon>Hypocreales</taxon>
        <taxon>Bionectriaceae</taxon>
        <taxon>Clonostachys</taxon>
    </lineage>
</organism>
<protein>
    <recommendedName>
        <fullName evidence="4">Protein kinase domain-containing protein</fullName>
    </recommendedName>
</protein>